<dbReference type="Gene3D" id="3.30.70.1060">
    <property type="entry name" value="Dimeric alpha+beta barrel"/>
    <property type="match status" value="1"/>
</dbReference>
<dbReference type="SUPFAM" id="SSF54909">
    <property type="entry name" value="Dimeric alpha+beta barrel"/>
    <property type="match status" value="1"/>
</dbReference>
<comment type="similarity">
    <text evidence="1">Belongs to the YciI family.</text>
</comment>
<dbReference type="STRING" id="1229726.GRFL_0518"/>
<dbReference type="AlphaFoldDB" id="A0A1L7I2E3"/>
<evidence type="ECO:0000313" key="3">
    <source>
        <dbReference type="Proteomes" id="UP000186230"/>
    </source>
</evidence>
<dbReference type="PANTHER" id="PTHR33606">
    <property type="entry name" value="PROTEIN YCII"/>
    <property type="match status" value="1"/>
</dbReference>
<proteinExistence type="inferred from homology"/>
<protein>
    <submittedName>
        <fullName evidence="2">Uncharacterized protein</fullName>
    </submittedName>
</protein>
<accession>A0A1L7I2E3</accession>
<dbReference type="EMBL" id="CP016359">
    <property type="protein sequence ID" value="APU67242.1"/>
    <property type="molecule type" value="Genomic_DNA"/>
</dbReference>
<evidence type="ECO:0000256" key="1">
    <source>
        <dbReference type="ARBA" id="ARBA00007689"/>
    </source>
</evidence>
<dbReference type="OrthoDB" id="9797014at2"/>
<sequence length="91" mass="10348">MAYFILFYETVDDYLEKRGTYRQVHLKHAENAKKDGHLVLAGAFANPADGAALIFKSDSPEIAETFAKNDPYVQNGLIKNWSVREWTVVIE</sequence>
<keyword evidence="3" id="KW-1185">Reference proteome</keyword>
<dbReference type="Pfam" id="PF03795">
    <property type="entry name" value="YCII"/>
    <property type="match status" value="1"/>
</dbReference>
<gene>
    <name evidence="2" type="ORF">GRFL_0518</name>
</gene>
<dbReference type="RefSeq" id="WP_083643142.1">
    <property type="nucleotide sequence ID" value="NZ_AMRU01000003.1"/>
</dbReference>
<dbReference type="KEGG" id="gfl:GRFL_0518"/>
<dbReference type="PANTHER" id="PTHR33606:SF3">
    <property type="entry name" value="PROTEIN YCII"/>
    <property type="match status" value="1"/>
</dbReference>
<dbReference type="InterPro" id="IPR011008">
    <property type="entry name" value="Dimeric_a/b-barrel"/>
</dbReference>
<name>A0A1L7I2E3_9FLAO</name>
<reference evidence="2 3" key="1">
    <citation type="submission" date="2016-07" db="EMBL/GenBank/DDBJ databases">
        <title>Multi-omics approach to identify versatile polysaccharide utilization systems of a marine flavobacterium Gramella flava.</title>
        <authorList>
            <person name="Tang K."/>
        </authorList>
    </citation>
    <scope>NUCLEOTIDE SEQUENCE [LARGE SCALE GENOMIC DNA]</scope>
    <source>
        <strain evidence="2 3">JLT2011</strain>
    </source>
</reference>
<dbReference type="InterPro" id="IPR005545">
    <property type="entry name" value="YCII"/>
</dbReference>
<organism evidence="2 3">
    <name type="scientific">Christiangramia flava JLT2011</name>
    <dbReference type="NCBI Taxonomy" id="1229726"/>
    <lineage>
        <taxon>Bacteria</taxon>
        <taxon>Pseudomonadati</taxon>
        <taxon>Bacteroidota</taxon>
        <taxon>Flavobacteriia</taxon>
        <taxon>Flavobacteriales</taxon>
        <taxon>Flavobacteriaceae</taxon>
        <taxon>Christiangramia</taxon>
    </lineage>
</organism>
<evidence type="ECO:0000313" key="2">
    <source>
        <dbReference type="EMBL" id="APU67242.1"/>
    </source>
</evidence>
<dbReference type="NCBIfam" id="NF009508">
    <property type="entry name" value="PRK12866.1"/>
    <property type="match status" value="1"/>
</dbReference>
<dbReference type="InterPro" id="IPR051807">
    <property type="entry name" value="Sec-metab_biosynth-assoc"/>
</dbReference>
<dbReference type="Proteomes" id="UP000186230">
    <property type="component" value="Chromosome"/>
</dbReference>